<dbReference type="Pfam" id="PF00497">
    <property type="entry name" value="SBP_bac_3"/>
    <property type="match status" value="1"/>
</dbReference>
<name>K6Z2M5_9ALTE</name>
<dbReference type="AlphaFoldDB" id="K6Z2M5"/>
<evidence type="ECO:0000313" key="2">
    <source>
        <dbReference type="EMBL" id="GAC24642.1"/>
    </source>
</evidence>
<evidence type="ECO:0000313" key="3">
    <source>
        <dbReference type="Proteomes" id="UP000006263"/>
    </source>
</evidence>
<dbReference type="Gene3D" id="3.40.190.10">
    <property type="entry name" value="Periplasmic binding protein-like II"/>
    <property type="match status" value="2"/>
</dbReference>
<dbReference type="SUPFAM" id="SSF53850">
    <property type="entry name" value="Periplasmic binding protein-like II"/>
    <property type="match status" value="1"/>
</dbReference>
<evidence type="ECO:0000259" key="1">
    <source>
        <dbReference type="Pfam" id="PF00497"/>
    </source>
</evidence>
<sequence length="274" mass="31078">MHIRRALTTAWIGFMLFSTVGGKAFAQESTSEPAFWVLTSLEPPFSLRNDKGQLEGYLIEVVNGILAEAHIEQEILSAPWERLIQEAQSKPNVLVFPLARTPDREDDYHWVLPLTANIYGVLGEIDHKGLVKQKTDLNKVSPIGVLKSDFRHKVLLKENIKGVMPFDDYSSAVSQLLTGKLKSLFFSDAGLRYYCFKQNADCSHIKLLYEYETLTSYIALSKGTDTQHIGRLTEAATRFLRSPKFAQIQQRWLSDLQAQGPFKLHVDHGVLNLW</sequence>
<dbReference type="Proteomes" id="UP000006263">
    <property type="component" value="Unassembled WGS sequence"/>
</dbReference>
<dbReference type="EMBL" id="BAEP01000047">
    <property type="protein sequence ID" value="GAC24642.1"/>
    <property type="molecule type" value="Genomic_DNA"/>
</dbReference>
<proteinExistence type="predicted"/>
<dbReference type="PANTHER" id="PTHR38834:SF3">
    <property type="entry name" value="SOLUTE-BINDING PROTEIN FAMILY 3_N-TERMINAL DOMAIN-CONTAINING PROTEIN"/>
    <property type="match status" value="1"/>
</dbReference>
<comment type="caution">
    <text evidence="2">The sequence shown here is derived from an EMBL/GenBank/DDBJ whole genome shotgun (WGS) entry which is preliminary data.</text>
</comment>
<dbReference type="eggNOG" id="COG0834">
    <property type="taxonomic scope" value="Bacteria"/>
</dbReference>
<organism evidence="2 3">
    <name type="scientific">Paraglaciecola mesophila KMM 241</name>
    <dbReference type="NCBI Taxonomy" id="1128912"/>
    <lineage>
        <taxon>Bacteria</taxon>
        <taxon>Pseudomonadati</taxon>
        <taxon>Pseudomonadota</taxon>
        <taxon>Gammaproteobacteria</taxon>
        <taxon>Alteromonadales</taxon>
        <taxon>Alteromonadaceae</taxon>
        <taxon>Paraglaciecola</taxon>
    </lineage>
</organism>
<accession>K6Z2M5</accession>
<protein>
    <submittedName>
        <fullName evidence="2">Amino acid ABC transporter periplasmic protein</fullName>
    </submittedName>
</protein>
<reference evidence="2 3" key="1">
    <citation type="journal article" date="2017" name="Antonie Van Leeuwenhoek">
        <title>Rhizobium rhizosphaerae sp. nov., a novel species isolated from rice rhizosphere.</title>
        <authorList>
            <person name="Zhao J.J."/>
            <person name="Zhang J."/>
            <person name="Zhang R.J."/>
            <person name="Zhang C.W."/>
            <person name="Yin H.Q."/>
            <person name="Zhang X.X."/>
        </authorList>
    </citation>
    <scope>NUCLEOTIDE SEQUENCE [LARGE SCALE GENOMIC DNA]</scope>
    <source>
        <strain evidence="2 3">KMM 241</strain>
    </source>
</reference>
<feature type="domain" description="Solute-binding protein family 3/N-terminal" evidence="1">
    <location>
        <begin position="42"/>
        <end position="254"/>
    </location>
</feature>
<gene>
    <name evidence="2" type="ORF">GMES_2346</name>
</gene>
<dbReference type="InterPro" id="IPR001638">
    <property type="entry name" value="Solute-binding_3/MltF_N"/>
</dbReference>
<dbReference type="OrthoDB" id="8587856at2"/>
<dbReference type="PANTHER" id="PTHR38834">
    <property type="entry name" value="PERIPLASMIC SUBSTRATE BINDING PROTEIN FAMILY 3"/>
    <property type="match status" value="1"/>
</dbReference>